<keyword evidence="4" id="KW-1185">Reference proteome</keyword>
<accession>A0A5J9W1A0</accession>
<feature type="non-terminal residue" evidence="3">
    <location>
        <position position="1"/>
    </location>
</feature>
<organism evidence="3 4">
    <name type="scientific">Eragrostis curvula</name>
    <name type="common">weeping love grass</name>
    <dbReference type="NCBI Taxonomy" id="38414"/>
    <lineage>
        <taxon>Eukaryota</taxon>
        <taxon>Viridiplantae</taxon>
        <taxon>Streptophyta</taxon>
        <taxon>Embryophyta</taxon>
        <taxon>Tracheophyta</taxon>
        <taxon>Spermatophyta</taxon>
        <taxon>Magnoliopsida</taxon>
        <taxon>Liliopsida</taxon>
        <taxon>Poales</taxon>
        <taxon>Poaceae</taxon>
        <taxon>PACMAD clade</taxon>
        <taxon>Chloridoideae</taxon>
        <taxon>Eragrostideae</taxon>
        <taxon>Eragrostidinae</taxon>
        <taxon>Eragrostis</taxon>
    </lineage>
</organism>
<evidence type="ECO:0000313" key="3">
    <source>
        <dbReference type="EMBL" id="TVU41656.1"/>
    </source>
</evidence>
<sequence>MSNLILLPLNLTNAEASEPQHLRLDPTSLPYLSYLSLNVRYMDEMDLKVLGGLPELRFLRLKTHTTLSLIIPACDGFFRKLRFCMMCDSMVQFITNEDSSVSFHMWNRHYGGVPFSSLTKNEKCRAAPNFMPKVEFLGFKVPVGALKDGNGTCDNLGLEHLSSLRKVEAWLDCRCAYTAEVEEVEAALRHAAEI</sequence>
<protein>
    <recommendedName>
        <fullName evidence="2">Disease resistance R13L4/SHOC-2-like LRR domain-containing protein</fullName>
    </recommendedName>
</protein>
<name>A0A5J9W1A0_9POAL</name>
<evidence type="ECO:0000259" key="2">
    <source>
        <dbReference type="Pfam" id="PF23598"/>
    </source>
</evidence>
<evidence type="ECO:0000256" key="1">
    <source>
        <dbReference type="ARBA" id="ARBA00022737"/>
    </source>
</evidence>
<evidence type="ECO:0000313" key="4">
    <source>
        <dbReference type="Proteomes" id="UP000324897"/>
    </source>
</evidence>
<dbReference type="InterPro" id="IPR055414">
    <property type="entry name" value="LRR_R13L4/SHOC2-like"/>
</dbReference>
<dbReference type="AlphaFoldDB" id="A0A5J9W1A0"/>
<feature type="domain" description="Disease resistance R13L4/SHOC-2-like LRR" evidence="2">
    <location>
        <begin position="25"/>
        <end position="193"/>
    </location>
</feature>
<dbReference type="EMBL" id="RWGY01000007">
    <property type="protein sequence ID" value="TVU41656.1"/>
    <property type="molecule type" value="Genomic_DNA"/>
</dbReference>
<dbReference type="OrthoDB" id="720104at2759"/>
<comment type="caution">
    <text evidence="3">The sequence shown here is derived from an EMBL/GenBank/DDBJ whole genome shotgun (WGS) entry which is preliminary data.</text>
</comment>
<gene>
    <name evidence="3" type="ORF">EJB05_15195</name>
</gene>
<dbReference type="Gramene" id="TVU41656">
    <property type="protein sequence ID" value="TVU41656"/>
    <property type="gene ID" value="EJB05_15195"/>
</dbReference>
<reference evidence="3 4" key="1">
    <citation type="journal article" date="2019" name="Sci. Rep.">
        <title>A high-quality genome of Eragrostis curvula grass provides insights into Poaceae evolution and supports new strategies to enhance forage quality.</title>
        <authorList>
            <person name="Carballo J."/>
            <person name="Santos B.A.C.M."/>
            <person name="Zappacosta D."/>
            <person name="Garbus I."/>
            <person name="Selva J.P."/>
            <person name="Gallo C.A."/>
            <person name="Diaz A."/>
            <person name="Albertini E."/>
            <person name="Caccamo M."/>
            <person name="Echenique V."/>
        </authorList>
    </citation>
    <scope>NUCLEOTIDE SEQUENCE [LARGE SCALE GENOMIC DNA]</scope>
    <source>
        <strain evidence="4">cv. Victoria</strain>
        <tissue evidence="3">Leaf</tissue>
    </source>
</reference>
<dbReference type="Pfam" id="PF23598">
    <property type="entry name" value="LRR_14"/>
    <property type="match status" value="1"/>
</dbReference>
<proteinExistence type="predicted"/>
<dbReference type="Proteomes" id="UP000324897">
    <property type="component" value="Chromosome 4"/>
</dbReference>
<keyword evidence="1" id="KW-0677">Repeat</keyword>